<reference evidence="2 3" key="1">
    <citation type="submission" date="2016-10" db="EMBL/GenBank/DDBJ databases">
        <authorList>
            <person name="Cai Z."/>
        </authorList>
    </citation>
    <scope>NUCLEOTIDE SEQUENCE [LARGE SCALE GENOMIC DNA]</scope>
</reference>
<dbReference type="EMBL" id="FNXT01000757">
    <property type="protein sequence ID" value="SZX66843.1"/>
    <property type="molecule type" value="Genomic_DNA"/>
</dbReference>
<protein>
    <submittedName>
        <fullName evidence="2">Uncharacterized protein</fullName>
    </submittedName>
</protein>
<proteinExistence type="predicted"/>
<evidence type="ECO:0000256" key="1">
    <source>
        <dbReference type="SAM" id="MobiDB-lite"/>
    </source>
</evidence>
<organism evidence="2 3">
    <name type="scientific">Tetradesmus obliquus</name>
    <name type="common">Green alga</name>
    <name type="synonym">Acutodesmus obliquus</name>
    <dbReference type="NCBI Taxonomy" id="3088"/>
    <lineage>
        <taxon>Eukaryota</taxon>
        <taxon>Viridiplantae</taxon>
        <taxon>Chlorophyta</taxon>
        <taxon>core chlorophytes</taxon>
        <taxon>Chlorophyceae</taxon>
        <taxon>CS clade</taxon>
        <taxon>Sphaeropleales</taxon>
        <taxon>Scenedesmaceae</taxon>
        <taxon>Tetradesmus</taxon>
    </lineage>
</organism>
<gene>
    <name evidence="2" type="ORF">BQ4739_LOCUS7279</name>
</gene>
<dbReference type="Proteomes" id="UP000256970">
    <property type="component" value="Unassembled WGS sequence"/>
</dbReference>
<feature type="region of interest" description="Disordered" evidence="1">
    <location>
        <begin position="16"/>
        <end position="39"/>
    </location>
</feature>
<feature type="compositionally biased region" description="Polar residues" evidence="1">
    <location>
        <begin position="214"/>
        <end position="224"/>
    </location>
</feature>
<sequence length="275" mass="28000">MVGFCGCFSAPQVQYREQSSSSGVQRPAALTSPEDAEKVPAPGVALPVYKPAVVKPPAALRASAPELGSLPHRSNQQQQLLTPAAPDAAAAVDNTLPAGGSKLVSHRINISPAAELRLCTPDSTAGADAMPQDNTDTPRKTRPAAASFHDLLEKQAAAAEDSWASAAQQPVELSSAADSAACADAAARHSKQAAADSRTKVPSGSGSAKAMKTPPSNRKSSAGSVRTPLLHTPRGKVMPPSPSPAVARPTCASMSRAQAVAASMPTPSGAGHWKL</sequence>
<accession>A0A383VPN3</accession>
<evidence type="ECO:0000313" key="3">
    <source>
        <dbReference type="Proteomes" id="UP000256970"/>
    </source>
</evidence>
<evidence type="ECO:0000313" key="2">
    <source>
        <dbReference type="EMBL" id="SZX66843.1"/>
    </source>
</evidence>
<keyword evidence="3" id="KW-1185">Reference proteome</keyword>
<feature type="region of interest" description="Disordered" evidence="1">
    <location>
        <begin position="188"/>
        <end position="252"/>
    </location>
</feature>
<dbReference type="AlphaFoldDB" id="A0A383VPN3"/>
<name>A0A383VPN3_TETOB</name>
<feature type="region of interest" description="Disordered" evidence="1">
    <location>
        <begin position="122"/>
        <end position="143"/>
    </location>
</feature>